<name>A0ABV8UIY2_9PROT</name>
<dbReference type="InterPro" id="IPR017961">
    <property type="entry name" value="DNA_pol_Y-fam_little_finger"/>
</dbReference>
<dbReference type="Gene3D" id="3.40.1170.60">
    <property type="match status" value="1"/>
</dbReference>
<dbReference type="InterPro" id="IPR043128">
    <property type="entry name" value="Rev_trsase/Diguanyl_cyclase"/>
</dbReference>
<organism evidence="7 8">
    <name type="scientific">Fodinicurvata halophila</name>
    <dbReference type="NCBI Taxonomy" id="1419723"/>
    <lineage>
        <taxon>Bacteria</taxon>
        <taxon>Pseudomonadati</taxon>
        <taxon>Pseudomonadota</taxon>
        <taxon>Alphaproteobacteria</taxon>
        <taxon>Rhodospirillales</taxon>
        <taxon>Rhodovibrionaceae</taxon>
        <taxon>Fodinicurvata</taxon>
    </lineage>
</organism>
<gene>
    <name evidence="7" type="ORF">ACFOW6_03345</name>
</gene>
<dbReference type="Gene3D" id="1.10.150.20">
    <property type="entry name" value="5' to 3' exonuclease, C-terminal subdomain"/>
    <property type="match status" value="1"/>
</dbReference>
<comment type="function">
    <text evidence="4">Poorly processive, error-prone DNA polymerase involved in untargeted mutagenesis. Copies undamaged DNA at stalled replication forks, which arise in vivo from mismatched or misaligned primer ends. These misaligned primers can be extended by PolIV. Exhibits no 3'-5' exonuclease (proofreading) activity. May be involved in translesional synthesis, in conjunction with the beta clamp from PolIII.</text>
</comment>
<comment type="subunit">
    <text evidence="2">Monomer.</text>
</comment>
<evidence type="ECO:0000256" key="2">
    <source>
        <dbReference type="ARBA" id="ARBA00011245"/>
    </source>
</evidence>
<dbReference type="CDD" id="cd00424">
    <property type="entry name" value="PolY"/>
    <property type="match status" value="1"/>
</dbReference>
<evidence type="ECO:0000256" key="4">
    <source>
        <dbReference type="ARBA" id="ARBA00025589"/>
    </source>
</evidence>
<dbReference type="InterPro" id="IPR050116">
    <property type="entry name" value="DNA_polymerase-Y"/>
</dbReference>
<dbReference type="PANTHER" id="PTHR11076">
    <property type="entry name" value="DNA REPAIR POLYMERASE UMUC / TRANSFERASE FAMILY MEMBER"/>
    <property type="match status" value="1"/>
</dbReference>
<evidence type="ECO:0000313" key="8">
    <source>
        <dbReference type="Proteomes" id="UP001595799"/>
    </source>
</evidence>
<evidence type="ECO:0000256" key="1">
    <source>
        <dbReference type="ARBA" id="ARBA00010945"/>
    </source>
</evidence>
<comment type="similarity">
    <text evidence="1">Belongs to the DNA polymerase type-Y family.</text>
</comment>
<sequence>MRKPETIERLYLDFDGFFAAVEQQADRRLRGRPIGIVPFDGTDRTTVIACSREAKARGVKNVMPVREARRQCPGLVLVPQKPDLYRRAHNALLSEIETVIPIDAAKSIDELTCRLDVADRQDPADLARRVKAAIRDNIGPWITCSIGFAANRQLAKIACKEGKHSEGRYGDGLAVWHPEDMPAPLFAVPLADIPGVGSNMRARLQCAGVVTTEELHALQPKQMRKLWGNVTGERLWYALHGYDIQAQPAARGMFGHGRVLPPESRTIPAAREISRLLLTKAARRLRRENYYAGGLWLWLSVRDGTWLGKTHLPIVRDDQAVLSALSGLWKQVEQAYPRGVMIFRVGVTLYDLSPASERQLDLLQRDDRVRQRWERISQAIDELNARYAGTVVSLGHWNPPQGGHVGGKISYTRVPSAEDFW</sequence>
<protein>
    <recommendedName>
        <fullName evidence="3">DNA-directed DNA polymerase</fullName>
        <ecNumber evidence="3">2.7.7.7</ecNumber>
    </recommendedName>
</protein>
<evidence type="ECO:0000256" key="3">
    <source>
        <dbReference type="ARBA" id="ARBA00012417"/>
    </source>
</evidence>
<dbReference type="Gene3D" id="3.30.70.270">
    <property type="match status" value="1"/>
</dbReference>
<dbReference type="InterPro" id="IPR053848">
    <property type="entry name" value="IMS_HHH_1"/>
</dbReference>
<dbReference type="RefSeq" id="WP_382420909.1">
    <property type="nucleotide sequence ID" value="NZ_JBHSCW010000001.1"/>
</dbReference>
<dbReference type="Pfam" id="PF11799">
    <property type="entry name" value="IMS_C"/>
    <property type="match status" value="1"/>
</dbReference>
<dbReference type="Pfam" id="PF21999">
    <property type="entry name" value="IMS_HHH_1"/>
    <property type="match status" value="1"/>
</dbReference>
<dbReference type="PROSITE" id="PS50173">
    <property type="entry name" value="UMUC"/>
    <property type="match status" value="1"/>
</dbReference>
<dbReference type="EMBL" id="JBHSCW010000001">
    <property type="protein sequence ID" value="MFC4350575.1"/>
    <property type="molecule type" value="Genomic_DNA"/>
</dbReference>
<proteinExistence type="inferred from homology"/>
<dbReference type="EC" id="2.7.7.7" evidence="3"/>
<evidence type="ECO:0000313" key="7">
    <source>
        <dbReference type="EMBL" id="MFC4350575.1"/>
    </source>
</evidence>
<dbReference type="InterPro" id="IPR043502">
    <property type="entry name" value="DNA/RNA_pol_sf"/>
</dbReference>
<dbReference type="Proteomes" id="UP001595799">
    <property type="component" value="Unassembled WGS sequence"/>
</dbReference>
<feature type="domain" description="UmuC" evidence="6">
    <location>
        <begin position="9"/>
        <end position="197"/>
    </location>
</feature>
<evidence type="ECO:0000256" key="5">
    <source>
        <dbReference type="ARBA" id="ARBA00049244"/>
    </source>
</evidence>
<accession>A0ABV8UIY2</accession>
<comment type="caution">
    <text evidence="7">The sequence shown here is derived from an EMBL/GenBank/DDBJ whole genome shotgun (WGS) entry which is preliminary data.</text>
</comment>
<reference evidence="8" key="1">
    <citation type="journal article" date="2019" name="Int. J. Syst. Evol. Microbiol.">
        <title>The Global Catalogue of Microorganisms (GCM) 10K type strain sequencing project: providing services to taxonomists for standard genome sequencing and annotation.</title>
        <authorList>
            <consortium name="The Broad Institute Genomics Platform"/>
            <consortium name="The Broad Institute Genome Sequencing Center for Infectious Disease"/>
            <person name="Wu L."/>
            <person name="Ma J."/>
        </authorList>
    </citation>
    <scope>NUCLEOTIDE SEQUENCE [LARGE SCALE GENOMIC DNA]</scope>
    <source>
        <strain evidence="8">CECT 8472</strain>
    </source>
</reference>
<evidence type="ECO:0000259" key="6">
    <source>
        <dbReference type="PROSITE" id="PS50173"/>
    </source>
</evidence>
<dbReference type="PANTHER" id="PTHR11076:SF34">
    <property type="entry name" value="PROTEIN UMUC"/>
    <property type="match status" value="1"/>
</dbReference>
<dbReference type="SUPFAM" id="SSF56672">
    <property type="entry name" value="DNA/RNA polymerases"/>
    <property type="match status" value="1"/>
</dbReference>
<dbReference type="Pfam" id="PF00817">
    <property type="entry name" value="IMS"/>
    <property type="match status" value="1"/>
</dbReference>
<keyword evidence="8" id="KW-1185">Reference proteome</keyword>
<comment type="catalytic activity">
    <reaction evidence="5">
        <text>DNA(n) + a 2'-deoxyribonucleoside 5'-triphosphate = DNA(n+1) + diphosphate</text>
        <dbReference type="Rhea" id="RHEA:22508"/>
        <dbReference type="Rhea" id="RHEA-COMP:17339"/>
        <dbReference type="Rhea" id="RHEA-COMP:17340"/>
        <dbReference type="ChEBI" id="CHEBI:33019"/>
        <dbReference type="ChEBI" id="CHEBI:61560"/>
        <dbReference type="ChEBI" id="CHEBI:173112"/>
        <dbReference type="EC" id="2.7.7.7"/>
    </reaction>
</comment>
<dbReference type="InterPro" id="IPR001126">
    <property type="entry name" value="UmuC"/>
</dbReference>